<dbReference type="EMBL" id="JAMZIH010007276">
    <property type="protein sequence ID" value="KAJ1673184.1"/>
    <property type="molecule type" value="Genomic_DNA"/>
</dbReference>
<feature type="non-terminal residue" evidence="1">
    <location>
        <position position="333"/>
    </location>
</feature>
<evidence type="ECO:0000313" key="1">
    <source>
        <dbReference type="EMBL" id="KAJ1673184.1"/>
    </source>
</evidence>
<sequence>MSAAAAATILAADSSTTNALSSSRGGQLRPGSLPPPISHTRCNVNHERDNCRGRFEVETVVAVTHHQPSYSQEPKARSGPLLPVDRVPLAGPVLAHGLPSSLHRNHYHLRASLSYPAAMSDSLHSMPFLSTMSTHDRHVQSWLKAQQALGARHGGQAIAKDSLAHHLRASLSVQKPEAAPGTARDQEPRHDHLRRAHGPLPHKCLAASPHLMDNPNTPPATPANACSDLDHAQYAPPPDNAVAAASHSPGIIPLPSPPPAATEPTDDLLALKRASLSAFGMPASYQSSNLCPVPSASITGDSNGDGDDSNNNDINHNDITNSGNDNNRDNREN</sequence>
<keyword evidence="2" id="KW-1185">Reference proteome</keyword>
<name>A0ACC1H9L3_9FUNG</name>
<organism evidence="1 2">
    <name type="scientific">Spiromyces aspiralis</name>
    <dbReference type="NCBI Taxonomy" id="68401"/>
    <lineage>
        <taxon>Eukaryota</taxon>
        <taxon>Fungi</taxon>
        <taxon>Fungi incertae sedis</taxon>
        <taxon>Zoopagomycota</taxon>
        <taxon>Kickxellomycotina</taxon>
        <taxon>Kickxellomycetes</taxon>
        <taxon>Kickxellales</taxon>
        <taxon>Kickxellaceae</taxon>
        <taxon>Spiromyces</taxon>
    </lineage>
</organism>
<gene>
    <name evidence="1" type="ORF">EV182_005732</name>
</gene>
<evidence type="ECO:0000313" key="2">
    <source>
        <dbReference type="Proteomes" id="UP001145114"/>
    </source>
</evidence>
<comment type="caution">
    <text evidence="1">The sequence shown here is derived from an EMBL/GenBank/DDBJ whole genome shotgun (WGS) entry which is preliminary data.</text>
</comment>
<accession>A0ACC1H9L3</accession>
<dbReference type="Proteomes" id="UP001145114">
    <property type="component" value="Unassembled WGS sequence"/>
</dbReference>
<protein>
    <submittedName>
        <fullName evidence="1">Uncharacterized protein</fullName>
    </submittedName>
</protein>
<proteinExistence type="predicted"/>
<reference evidence="1" key="1">
    <citation type="submission" date="2022-06" db="EMBL/GenBank/DDBJ databases">
        <title>Phylogenomic reconstructions and comparative analyses of Kickxellomycotina fungi.</title>
        <authorList>
            <person name="Reynolds N.K."/>
            <person name="Stajich J.E."/>
            <person name="Barry K."/>
            <person name="Grigoriev I.V."/>
            <person name="Crous P."/>
            <person name="Smith M.E."/>
        </authorList>
    </citation>
    <scope>NUCLEOTIDE SEQUENCE</scope>
    <source>
        <strain evidence="1">RSA 2271</strain>
    </source>
</reference>